<dbReference type="EMBL" id="MPUH01000009">
    <property type="protein sequence ID" value="OMJ95677.1"/>
    <property type="molecule type" value="Genomic_DNA"/>
</dbReference>
<proteinExistence type="predicted"/>
<name>A0A1R2D334_9CILI</name>
<evidence type="ECO:0000313" key="1">
    <source>
        <dbReference type="EMBL" id="OMJ95677.1"/>
    </source>
</evidence>
<dbReference type="Proteomes" id="UP000187209">
    <property type="component" value="Unassembled WGS sequence"/>
</dbReference>
<evidence type="ECO:0000313" key="2">
    <source>
        <dbReference type="Proteomes" id="UP000187209"/>
    </source>
</evidence>
<comment type="caution">
    <text evidence="1">The sequence shown here is derived from an EMBL/GenBank/DDBJ whole genome shotgun (WGS) entry which is preliminary data.</text>
</comment>
<reference evidence="1 2" key="1">
    <citation type="submission" date="2016-11" db="EMBL/GenBank/DDBJ databases">
        <title>The macronuclear genome of Stentor coeruleus: a giant cell with tiny introns.</title>
        <authorList>
            <person name="Slabodnick M."/>
            <person name="Ruby J.G."/>
            <person name="Reiff S.B."/>
            <person name="Swart E.C."/>
            <person name="Gosai S."/>
            <person name="Prabakaran S."/>
            <person name="Witkowska E."/>
            <person name="Larue G.E."/>
            <person name="Fisher S."/>
            <person name="Freeman R.M."/>
            <person name="Gunawardena J."/>
            <person name="Chu W."/>
            <person name="Stover N.A."/>
            <person name="Gregory B.D."/>
            <person name="Nowacki M."/>
            <person name="Derisi J."/>
            <person name="Roy S.W."/>
            <person name="Marshall W.F."/>
            <person name="Sood P."/>
        </authorList>
    </citation>
    <scope>NUCLEOTIDE SEQUENCE [LARGE SCALE GENOMIC DNA]</scope>
    <source>
        <strain evidence="1">WM001</strain>
    </source>
</reference>
<dbReference type="AlphaFoldDB" id="A0A1R2D334"/>
<organism evidence="1 2">
    <name type="scientific">Stentor coeruleus</name>
    <dbReference type="NCBI Taxonomy" id="5963"/>
    <lineage>
        <taxon>Eukaryota</taxon>
        <taxon>Sar</taxon>
        <taxon>Alveolata</taxon>
        <taxon>Ciliophora</taxon>
        <taxon>Postciliodesmatophora</taxon>
        <taxon>Heterotrichea</taxon>
        <taxon>Heterotrichida</taxon>
        <taxon>Stentoridae</taxon>
        <taxon>Stentor</taxon>
    </lineage>
</organism>
<keyword evidence="2" id="KW-1185">Reference proteome</keyword>
<sequence length="441" mass="51826">MEKNTKTRSKIINLLKEKGMQVYSDDNDLPFFFCRLPFQKDEIIKYIFLGALHYSLLFRLDFIPKLSANEKNIIDSSKVNMYKHSLTSKIIGMFNDVNFSIINKDFLCAAFQDKPEKILVELISTIKTTEGKYSLFEFLKAISHVSSFDIMVFQNSVLKHFISNKSEITIYLKLENSKLFLLYPVRYDEAFIKDIYTNFNPGVTRKLSCGHPFPDIVFNQNTNLSNFVLSYLQKNCQCTDLLYEEEKKIIIEECKIKYPYWKLYCAECSINLDGSESKCPNCEFSYCMKCCSNFLEKNDKYLCKICNAYIRISRKNKQKSPEKINEVKEVKLYKDYEIPVKRLEKYCNHSSEFAFYCRECKMISYQYDANIIKYITCKSCNLFFKNKGEYCLFCIYSGQAEEEGKRQMNISTYIAGRLENIPNSEDTRRIDTEENSNPPLN</sequence>
<gene>
    <name evidence="1" type="ORF">SteCoe_927</name>
</gene>
<protein>
    <submittedName>
        <fullName evidence="1">Uncharacterized protein</fullName>
    </submittedName>
</protein>
<accession>A0A1R2D334</accession>